<dbReference type="AlphaFoldDB" id="A0A4V3V0M5"/>
<evidence type="ECO:0000313" key="3">
    <source>
        <dbReference type="Proteomes" id="UP000309450"/>
    </source>
</evidence>
<dbReference type="RefSeq" id="WP_136392963.1">
    <property type="nucleotide sequence ID" value="NZ_SSND01000001.1"/>
</dbReference>
<reference evidence="2 3" key="1">
    <citation type="submission" date="2019-04" db="EMBL/GenBank/DDBJ databases">
        <title>Draft genome sequence of Gemmobacter aestuarii sp. nov.</title>
        <authorList>
            <person name="Hameed A."/>
            <person name="Lin S.-Y."/>
            <person name="Shahina M."/>
            <person name="Lai W.-A."/>
            <person name="Young C.-C."/>
        </authorList>
    </citation>
    <scope>NUCLEOTIDE SEQUENCE [LARGE SCALE GENOMIC DNA]</scope>
    <source>
        <strain evidence="2 3">CC-PW-75</strain>
    </source>
</reference>
<evidence type="ECO:0000256" key="1">
    <source>
        <dbReference type="ARBA" id="ARBA00022729"/>
    </source>
</evidence>
<dbReference type="InterPro" id="IPR013517">
    <property type="entry name" value="FG-GAP"/>
</dbReference>
<evidence type="ECO:0000313" key="2">
    <source>
        <dbReference type="EMBL" id="THD84582.1"/>
    </source>
</evidence>
<dbReference type="Proteomes" id="UP000309450">
    <property type="component" value="Unassembled WGS sequence"/>
</dbReference>
<dbReference type="OrthoDB" id="58662at2"/>
<protein>
    <submittedName>
        <fullName evidence="2">VCBS repeat-containing protein</fullName>
    </submittedName>
</protein>
<dbReference type="EMBL" id="SSND01000001">
    <property type="protein sequence ID" value="THD84582.1"/>
    <property type="molecule type" value="Genomic_DNA"/>
</dbReference>
<dbReference type="SUPFAM" id="SSF69318">
    <property type="entry name" value="Integrin alpha N-terminal domain"/>
    <property type="match status" value="1"/>
</dbReference>
<accession>A0A4V3V0M5</accession>
<keyword evidence="1" id="KW-0732">Signal</keyword>
<dbReference type="InterPro" id="IPR028994">
    <property type="entry name" value="Integrin_alpha_N"/>
</dbReference>
<proteinExistence type="predicted"/>
<comment type="caution">
    <text evidence="2">The sequence shown here is derived from an EMBL/GenBank/DDBJ whole genome shotgun (WGS) entry which is preliminary data.</text>
</comment>
<gene>
    <name evidence="2" type="ORF">E7811_02250</name>
</gene>
<sequence length="240" mass="25949">MPGWAQVGAAILGLLAPILVPMSALADVTDARLINPTPRYFHGVLGKRQEWAAVEITDDRGMVLTVNLPEHQVFEDYAPRLWDVDGDGDREMVTVLTDVNLGAALAVYDETGLVAATGHIGEPQRWLAPVGAGDLDGDGRIEIAYVDRPHMKKDLVFLRLEDGALRELGRVPGVTNHRIGWNYVAGGVRDCGDGAEAILFDASMRQIVAVRIGDTKPRVLGHATWAALALTLECKPFPKG</sequence>
<name>A0A4V3V0M5_9RHOB</name>
<dbReference type="Pfam" id="PF13517">
    <property type="entry name" value="FG-GAP_3"/>
    <property type="match status" value="1"/>
</dbReference>
<organism evidence="2 3">
    <name type="scientific">Aliigemmobacter aestuarii</name>
    <dbReference type="NCBI Taxonomy" id="1445661"/>
    <lineage>
        <taxon>Bacteria</taxon>
        <taxon>Pseudomonadati</taxon>
        <taxon>Pseudomonadota</taxon>
        <taxon>Alphaproteobacteria</taxon>
        <taxon>Rhodobacterales</taxon>
        <taxon>Paracoccaceae</taxon>
        <taxon>Aliigemmobacter</taxon>
    </lineage>
</organism>
<keyword evidence="3" id="KW-1185">Reference proteome</keyword>